<reference evidence="2 3" key="1">
    <citation type="submission" date="2019-03" db="EMBL/GenBank/DDBJ databases">
        <title>Genomic features of bacteria from cold environments.</title>
        <authorList>
            <person name="Shen L."/>
        </authorList>
    </citation>
    <scope>NUCLEOTIDE SEQUENCE [LARGE SCALE GENOMIC DNA]</scope>
    <source>
        <strain evidence="3">T3246-1</strain>
    </source>
</reference>
<dbReference type="Proteomes" id="UP000504882">
    <property type="component" value="Unassembled WGS sequence"/>
</dbReference>
<keyword evidence="1" id="KW-0732">Signal</keyword>
<name>A0ABY2E732_9MICO</name>
<sequence>MTRSITQVSAPRTVTFLGWAAAGALLVSCTAAPEPQATPPDAIECAAKYRPQAGSDVGEESRTLVVPRIGGASGPEVLDFATMTLAARYIGDAPEGRSIDIVVEAANGTRLTSTLFQLDEDESQVSVEFVGGHGFTGLHYVQHDGAELQYTCAPVG</sequence>
<protein>
    <recommendedName>
        <fullName evidence="4">Lipoprotein</fullName>
    </recommendedName>
</protein>
<keyword evidence="3" id="KW-1185">Reference proteome</keyword>
<evidence type="ECO:0000256" key="1">
    <source>
        <dbReference type="SAM" id="SignalP"/>
    </source>
</evidence>
<dbReference type="PROSITE" id="PS51257">
    <property type="entry name" value="PROKAR_LIPOPROTEIN"/>
    <property type="match status" value="1"/>
</dbReference>
<evidence type="ECO:0008006" key="4">
    <source>
        <dbReference type="Google" id="ProtNLM"/>
    </source>
</evidence>
<evidence type="ECO:0000313" key="3">
    <source>
        <dbReference type="Proteomes" id="UP000504882"/>
    </source>
</evidence>
<dbReference type="EMBL" id="SMNA01000002">
    <property type="protein sequence ID" value="TDE97233.1"/>
    <property type="molecule type" value="Genomic_DNA"/>
</dbReference>
<feature type="chain" id="PRO_5047075176" description="Lipoprotein" evidence="1">
    <location>
        <begin position="21"/>
        <end position="156"/>
    </location>
</feature>
<gene>
    <name evidence="2" type="ORF">EXU48_03210</name>
</gene>
<evidence type="ECO:0000313" key="2">
    <source>
        <dbReference type="EMBL" id="TDE97233.1"/>
    </source>
</evidence>
<organism evidence="2 3">
    <name type="scientific">Occultella glacieicola</name>
    <dbReference type="NCBI Taxonomy" id="2518684"/>
    <lineage>
        <taxon>Bacteria</taxon>
        <taxon>Bacillati</taxon>
        <taxon>Actinomycetota</taxon>
        <taxon>Actinomycetes</taxon>
        <taxon>Micrococcales</taxon>
        <taxon>Ruaniaceae</taxon>
        <taxon>Occultella</taxon>
    </lineage>
</organism>
<feature type="signal peptide" evidence="1">
    <location>
        <begin position="1"/>
        <end position="20"/>
    </location>
</feature>
<accession>A0ABY2E732</accession>
<comment type="caution">
    <text evidence="2">The sequence shown here is derived from an EMBL/GenBank/DDBJ whole genome shotgun (WGS) entry which is preliminary data.</text>
</comment>
<proteinExistence type="predicted"/>
<dbReference type="RefSeq" id="WP_133106160.1">
    <property type="nucleotide sequence ID" value="NZ_SMNA01000002.1"/>
</dbReference>